<dbReference type="SUPFAM" id="SSF48317">
    <property type="entry name" value="Acid phosphatase/Vanadium-dependent haloperoxidase"/>
    <property type="match status" value="1"/>
</dbReference>
<keyword evidence="4" id="KW-1185">Reference proteome</keyword>
<proteinExistence type="predicted"/>
<name>A0A4U0EVQ4_9FLAO</name>
<comment type="caution">
    <text evidence="3">The sequence shown here is derived from an EMBL/GenBank/DDBJ whole genome shotgun (WGS) entry which is preliminary data.</text>
</comment>
<dbReference type="SMART" id="SM00014">
    <property type="entry name" value="acidPPc"/>
    <property type="match status" value="1"/>
</dbReference>
<dbReference type="Pfam" id="PF01569">
    <property type="entry name" value="PAP2"/>
    <property type="match status" value="1"/>
</dbReference>
<organism evidence="3 4">
    <name type="scientific">Pontimicrobium aquaticum</name>
    <dbReference type="NCBI Taxonomy" id="2565367"/>
    <lineage>
        <taxon>Bacteria</taxon>
        <taxon>Pseudomonadati</taxon>
        <taxon>Bacteroidota</taxon>
        <taxon>Flavobacteriia</taxon>
        <taxon>Flavobacteriales</taxon>
        <taxon>Flavobacteriaceae</taxon>
        <taxon>Pontimicrobium</taxon>
    </lineage>
</organism>
<dbReference type="Gene3D" id="1.20.144.10">
    <property type="entry name" value="Phosphatidic acid phosphatase type 2/haloperoxidase"/>
    <property type="match status" value="1"/>
</dbReference>
<dbReference type="InterPro" id="IPR000326">
    <property type="entry name" value="PAP2/HPO"/>
</dbReference>
<evidence type="ECO:0000313" key="4">
    <source>
        <dbReference type="Proteomes" id="UP000307657"/>
    </source>
</evidence>
<dbReference type="AlphaFoldDB" id="A0A4U0EVQ4"/>
<evidence type="ECO:0000256" key="1">
    <source>
        <dbReference type="SAM" id="SignalP"/>
    </source>
</evidence>
<dbReference type="RefSeq" id="WP_136843303.1">
    <property type="nucleotide sequence ID" value="NZ_SUPL01000004.1"/>
</dbReference>
<reference evidence="3 4" key="1">
    <citation type="submission" date="2019-04" db="EMBL/GenBank/DDBJ databases">
        <title>Lacinutrix sp. nov., isolated from marine water.</title>
        <authorList>
            <person name="Kim W."/>
        </authorList>
    </citation>
    <scope>NUCLEOTIDE SEQUENCE [LARGE SCALE GENOMIC DNA]</scope>
    <source>
        <strain evidence="3 4">CAU 1491</strain>
    </source>
</reference>
<protein>
    <submittedName>
        <fullName evidence="3">Phosphatase PAP2 family protein</fullName>
    </submittedName>
</protein>
<dbReference type="OrthoDB" id="9773582at2"/>
<dbReference type="InterPro" id="IPR036938">
    <property type="entry name" value="PAP2/HPO_sf"/>
</dbReference>
<sequence>MKRHFLILYVLFLGYCSISVAQDETAISNANDSLNTWQTFKYDTNASWRSIKHAVTRPLHWKGKDYATFGGMVLGTVIISAADRETSDFFRRQDDSFPQPIQEFGFYFAAPQNYLMANAGLYGFGLLTKNEQIRKTSVLIISSSITAGYLQILARTAFGRARPFSGKDPYTFKPFNGNEDYLSFPSGHTVLGVTMAHSIAKQFDNTWTKIGIYSIGSIPALSRLIDGAHWLSDIVFGAALSIVVVDSIDKFLFNSNTYNYPKKKKLMSWNFRFSGNQVGLVGTF</sequence>
<feature type="domain" description="Phosphatidic acid phosphatase type 2/haloperoxidase" evidence="2">
    <location>
        <begin position="140"/>
        <end position="249"/>
    </location>
</feature>
<dbReference type="EMBL" id="SUPL01000004">
    <property type="protein sequence ID" value="TJY36026.1"/>
    <property type="molecule type" value="Genomic_DNA"/>
</dbReference>
<keyword evidence="1" id="KW-0732">Signal</keyword>
<feature type="signal peptide" evidence="1">
    <location>
        <begin position="1"/>
        <end position="21"/>
    </location>
</feature>
<accession>A0A4U0EVQ4</accession>
<evidence type="ECO:0000259" key="2">
    <source>
        <dbReference type="SMART" id="SM00014"/>
    </source>
</evidence>
<gene>
    <name evidence="3" type="ORF">E5167_09195</name>
</gene>
<feature type="chain" id="PRO_5020761817" evidence="1">
    <location>
        <begin position="22"/>
        <end position="284"/>
    </location>
</feature>
<dbReference type="Proteomes" id="UP000307657">
    <property type="component" value="Unassembled WGS sequence"/>
</dbReference>
<evidence type="ECO:0000313" key="3">
    <source>
        <dbReference type="EMBL" id="TJY36026.1"/>
    </source>
</evidence>